<dbReference type="AlphaFoldDB" id="A0A9D4D3J5"/>
<dbReference type="PANTHER" id="PTHR24345:SF91">
    <property type="entry name" value="SERINE_THREONINE-PROTEIN KINASE PLK4"/>
    <property type="match status" value="1"/>
</dbReference>
<dbReference type="GO" id="GO:0005634">
    <property type="term" value="C:nucleus"/>
    <property type="evidence" value="ECO:0007669"/>
    <property type="project" value="TreeGrafter"/>
</dbReference>
<sequence length="1009" mass="112547">MATEEGKAVVFREYNGRGVFYGRNRSAASVSDDDLFGPDMAMQLLEQPSTNQSDMYGSDQSFEIEDPQPQASEHALIPNFSLIVGDSDSLKDASMKKILSDSSASGDPFSGDELSNETLFSLFNRKPPQRSVSSETRREVFRKSRDLFAEDIPEPDQMVPVPFRKSNSMPDLSNSLPDLVITSLPGAVTHSTDLNQEPALYSVKRNFEGPSCNKPRQLRRSVSIQETPEECIFNEDDCPSELRRRQGRLSGTGEETSPTGSTTENRNPLVSKSSGYHSQQSGSQESEFSRSSSGVWRSCDSTEGEKGGADTDLGLTAHNTGQEQRQVTTADLGAQIAPDKVEHTHVDSVAEGCKLAAMLPCSALLSDASSQTLSGTAGDLQSYATNSDQSFQTVISFKTHLVSRLNVRSEVANEQSENNGLPFLSLLDNSSISVEDLNENEKLTAKQPNSLPSVTMTTDSKWVCEPAGSSSDEYDKQAGDDASFSITANIGCVEEEDARHLERVQRDHLTPGQDHLTPGGLSAVSQHSSSGSSASPMSSGAINYKQNSEEFRENIFNTRILELSPNMSESQFESLRKLWSYRMPSNRANGELPLHQKDMVFSQTDLERASWCGQPQCEDSSCRMVSTWWQPQCEDSSCRMMTKIQLVISCDHPSLHVYFPFVKDYCGLLWQHAEGCDEIKCRVMYCKGIWQLSAESNEVPTNQIVSWIKEQMSRPVLQFLHDKEFTFHRLCADSLVKEPRQFETHVPLYALGRFGTAVVCLETDRDRLCLMKTNPPMDYSHHVSLYKCLKGQTDRHLIRHYWMLEYDTLTQVCTEFLQGGSLQELLLGKRRLSWELAAFYLTQILQGVTFLHSNNIVYLNWQSKNMVFTDSRCKCVKVSNLGLSCPLNGQTTDCQIDIGAVKQCLAPHLAPPELIRNNAVCLESDSWGAGLLLYEMVTGSPMLDKHRHLGRDKVHNSVLKNCQKGFSRELQGLQEGPAHVIRGCWKEVPAERPSLETLLEQFRLVGRVH</sequence>
<dbReference type="InterPro" id="IPR011009">
    <property type="entry name" value="Kinase-like_dom_sf"/>
</dbReference>
<evidence type="ECO:0000313" key="8">
    <source>
        <dbReference type="EMBL" id="KAH3737315.1"/>
    </source>
</evidence>
<dbReference type="Pfam" id="PF00069">
    <property type="entry name" value="Pkinase"/>
    <property type="match status" value="1"/>
</dbReference>
<reference evidence="8" key="1">
    <citation type="journal article" date="2019" name="bioRxiv">
        <title>The Genome of the Zebra Mussel, Dreissena polymorpha: A Resource for Invasive Species Research.</title>
        <authorList>
            <person name="McCartney M.A."/>
            <person name="Auch B."/>
            <person name="Kono T."/>
            <person name="Mallez S."/>
            <person name="Zhang Y."/>
            <person name="Obille A."/>
            <person name="Becker A."/>
            <person name="Abrahante J.E."/>
            <person name="Garbe J."/>
            <person name="Badalamenti J.P."/>
            <person name="Herman A."/>
            <person name="Mangelson H."/>
            <person name="Liachko I."/>
            <person name="Sullivan S."/>
            <person name="Sone E.D."/>
            <person name="Koren S."/>
            <person name="Silverstein K.A.T."/>
            <person name="Beckman K.B."/>
            <person name="Gohl D.M."/>
        </authorList>
    </citation>
    <scope>NUCLEOTIDE SEQUENCE</scope>
    <source>
        <strain evidence="8">Duluth1</strain>
        <tissue evidence="8">Whole animal</tissue>
    </source>
</reference>
<reference evidence="8" key="2">
    <citation type="submission" date="2020-11" db="EMBL/GenBank/DDBJ databases">
        <authorList>
            <person name="McCartney M.A."/>
            <person name="Auch B."/>
            <person name="Kono T."/>
            <person name="Mallez S."/>
            <person name="Becker A."/>
            <person name="Gohl D.M."/>
            <person name="Silverstein K.A.T."/>
            <person name="Koren S."/>
            <person name="Bechman K.B."/>
            <person name="Herman A."/>
            <person name="Abrahante J.E."/>
            <person name="Garbe J."/>
        </authorList>
    </citation>
    <scope>NUCLEOTIDE SEQUENCE</scope>
    <source>
        <strain evidence="8">Duluth1</strain>
        <tissue evidence="8">Whole animal</tissue>
    </source>
</reference>
<evidence type="ECO:0000259" key="7">
    <source>
        <dbReference type="PROSITE" id="PS50011"/>
    </source>
</evidence>
<evidence type="ECO:0000256" key="3">
    <source>
        <dbReference type="ARBA" id="ARBA00022741"/>
    </source>
</evidence>
<dbReference type="GO" id="GO:0005524">
    <property type="term" value="F:ATP binding"/>
    <property type="evidence" value="ECO:0007669"/>
    <property type="project" value="UniProtKB-KW"/>
</dbReference>
<keyword evidence="2" id="KW-0808">Transferase</keyword>
<keyword evidence="5" id="KW-0067">ATP-binding</keyword>
<feature type="region of interest" description="Disordered" evidence="6">
    <location>
        <begin position="445"/>
        <end position="478"/>
    </location>
</feature>
<evidence type="ECO:0000256" key="2">
    <source>
        <dbReference type="ARBA" id="ARBA00022679"/>
    </source>
</evidence>
<keyword evidence="3" id="KW-0547">Nucleotide-binding</keyword>
<feature type="domain" description="Protein kinase" evidence="7">
    <location>
        <begin position="743"/>
        <end position="1009"/>
    </location>
</feature>
<organism evidence="8 9">
    <name type="scientific">Dreissena polymorpha</name>
    <name type="common">Zebra mussel</name>
    <name type="synonym">Mytilus polymorpha</name>
    <dbReference type="NCBI Taxonomy" id="45954"/>
    <lineage>
        <taxon>Eukaryota</taxon>
        <taxon>Metazoa</taxon>
        <taxon>Spiralia</taxon>
        <taxon>Lophotrochozoa</taxon>
        <taxon>Mollusca</taxon>
        <taxon>Bivalvia</taxon>
        <taxon>Autobranchia</taxon>
        <taxon>Heteroconchia</taxon>
        <taxon>Euheterodonta</taxon>
        <taxon>Imparidentia</taxon>
        <taxon>Neoheterodontei</taxon>
        <taxon>Myida</taxon>
        <taxon>Dreissenoidea</taxon>
        <taxon>Dreissenidae</taxon>
        <taxon>Dreissena</taxon>
    </lineage>
</organism>
<feature type="compositionally biased region" description="Polar residues" evidence="6">
    <location>
        <begin position="446"/>
        <end position="460"/>
    </location>
</feature>
<evidence type="ECO:0000256" key="1">
    <source>
        <dbReference type="ARBA" id="ARBA00022527"/>
    </source>
</evidence>
<feature type="region of interest" description="Disordered" evidence="6">
    <location>
        <begin position="47"/>
        <end position="68"/>
    </location>
</feature>
<evidence type="ECO:0000256" key="5">
    <source>
        <dbReference type="ARBA" id="ARBA00022840"/>
    </source>
</evidence>
<dbReference type="GO" id="GO:0004674">
    <property type="term" value="F:protein serine/threonine kinase activity"/>
    <property type="evidence" value="ECO:0007669"/>
    <property type="project" value="UniProtKB-KW"/>
</dbReference>
<proteinExistence type="predicted"/>
<feature type="compositionally biased region" description="Low complexity" evidence="6">
    <location>
        <begin position="251"/>
        <end position="264"/>
    </location>
</feature>
<dbReference type="CDD" id="cd00180">
    <property type="entry name" value="PKc"/>
    <property type="match status" value="1"/>
</dbReference>
<dbReference type="PANTHER" id="PTHR24345">
    <property type="entry name" value="SERINE/THREONINE-PROTEIN KINASE PLK"/>
    <property type="match status" value="1"/>
</dbReference>
<dbReference type="Gene3D" id="1.10.510.10">
    <property type="entry name" value="Transferase(Phosphotransferase) domain 1"/>
    <property type="match status" value="1"/>
</dbReference>
<evidence type="ECO:0000313" key="9">
    <source>
        <dbReference type="Proteomes" id="UP000828390"/>
    </source>
</evidence>
<accession>A0A9D4D3J5</accession>
<keyword evidence="9" id="KW-1185">Reference proteome</keyword>
<protein>
    <recommendedName>
        <fullName evidence="7">Protein kinase domain-containing protein</fullName>
    </recommendedName>
</protein>
<keyword evidence="1" id="KW-0723">Serine/threonine-protein kinase</keyword>
<comment type="caution">
    <text evidence="8">The sequence shown here is derived from an EMBL/GenBank/DDBJ whole genome shotgun (WGS) entry which is preliminary data.</text>
</comment>
<dbReference type="Proteomes" id="UP000828390">
    <property type="component" value="Unassembled WGS sequence"/>
</dbReference>
<dbReference type="EMBL" id="JAIWYP010000011">
    <property type="protein sequence ID" value="KAH3737315.1"/>
    <property type="molecule type" value="Genomic_DNA"/>
</dbReference>
<dbReference type="InterPro" id="IPR000719">
    <property type="entry name" value="Prot_kinase_dom"/>
</dbReference>
<dbReference type="SUPFAM" id="SSF56112">
    <property type="entry name" value="Protein kinase-like (PK-like)"/>
    <property type="match status" value="1"/>
</dbReference>
<gene>
    <name evidence="8" type="ORF">DPMN_043898</name>
</gene>
<feature type="compositionally biased region" description="Low complexity" evidence="6">
    <location>
        <begin position="519"/>
        <end position="541"/>
    </location>
</feature>
<evidence type="ECO:0000256" key="6">
    <source>
        <dbReference type="SAM" id="MobiDB-lite"/>
    </source>
</evidence>
<feature type="compositionally biased region" description="Low complexity" evidence="6">
    <location>
        <begin position="271"/>
        <end position="301"/>
    </location>
</feature>
<feature type="region of interest" description="Disordered" evidence="6">
    <location>
        <begin position="235"/>
        <end position="316"/>
    </location>
</feature>
<evidence type="ECO:0000256" key="4">
    <source>
        <dbReference type="ARBA" id="ARBA00022777"/>
    </source>
</evidence>
<keyword evidence="4" id="KW-0418">Kinase</keyword>
<feature type="region of interest" description="Disordered" evidence="6">
    <location>
        <begin position="509"/>
        <end position="541"/>
    </location>
</feature>
<feature type="compositionally biased region" description="Polar residues" evidence="6">
    <location>
        <begin position="47"/>
        <end position="61"/>
    </location>
</feature>
<dbReference type="PROSITE" id="PS50011">
    <property type="entry name" value="PROTEIN_KINASE_DOM"/>
    <property type="match status" value="1"/>
</dbReference>
<name>A0A9D4D3J5_DREPO</name>